<dbReference type="PANTHER" id="PTHR24322:SF736">
    <property type="entry name" value="RETINOL DEHYDROGENASE 10"/>
    <property type="match status" value="1"/>
</dbReference>
<keyword evidence="9" id="KW-0472">Membrane</keyword>
<dbReference type="OrthoDB" id="5840532at2759"/>
<dbReference type="Bgee" id="ENSACAG00000015892">
    <property type="expression patterns" value="Expressed in ovary and 3 other cell types or tissues"/>
</dbReference>
<evidence type="ECO:0000256" key="13">
    <source>
        <dbReference type="ARBA" id="ARBA00082544"/>
    </source>
</evidence>
<dbReference type="GO" id="GO:0016616">
    <property type="term" value="F:oxidoreductase activity, acting on the CH-OH group of donors, NAD or NADP as acceptor"/>
    <property type="evidence" value="ECO:0000318"/>
    <property type="project" value="GO_Central"/>
</dbReference>
<evidence type="ECO:0000256" key="2">
    <source>
        <dbReference type="ARBA" id="ARBA00006484"/>
    </source>
</evidence>
<dbReference type="PRINTS" id="PR00080">
    <property type="entry name" value="SDRFAMILY"/>
</dbReference>
<dbReference type="GeneTree" id="ENSGT00940000165342"/>
<evidence type="ECO:0000256" key="6">
    <source>
        <dbReference type="ARBA" id="ARBA00022989"/>
    </source>
</evidence>
<keyword evidence="16" id="KW-1185">Reference proteome</keyword>
<dbReference type="Ensembl" id="ENSACAT00000015937.3">
    <property type="protein sequence ID" value="ENSACAP00000015622.3"/>
    <property type="gene ID" value="ENSACAG00000015892.3"/>
</dbReference>
<evidence type="ECO:0000256" key="5">
    <source>
        <dbReference type="ARBA" id="ARBA00022857"/>
    </source>
</evidence>
<evidence type="ECO:0000313" key="16">
    <source>
        <dbReference type="Proteomes" id="UP000001646"/>
    </source>
</evidence>
<dbReference type="AlphaFoldDB" id="G1KRT0"/>
<sequence length="304" mass="33426">MAVLIDFLILTARVFGYILQALLQWIKKPAEKIVRNEICLITGTASATGIGRLLALEFARRGATLVLWDTDTKGNENTAREVCKLGAKAYAYTCDVSQRDLVYAAAASVRKEVGDVSIVVNNAGIVAGMPILQCPDGQMERTMRTNCHAHFWTVKAFLPQMIKREHGHIVTIAGALGLFATGCLEDYCASKFAAVGFHEALSHELKAKRINTVKTTLVCPYFIDTGTFNGCGVRRELKAFLSPISTGNFVKAAMRGILHNQHMICVPRVIYFGAILKNLLPWDVQVLIQKFLGLDKCVPQKAVQ</sequence>
<evidence type="ECO:0000256" key="7">
    <source>
        <dbReference type="ARBA" id="ARBA00023002"/>
    </source>
</evidence>
<keyword evidence="8" id="KW-0443">Lipid metabolism</keyword>
<comment type="catalytic activity">
    <reaction evidence="10">
        <text>all-trans-retinol + NADP(+) = all-trans-retinal + NADPH + H(+)</text>
        <dbReference type="Rhea" id="RHEA:25033"/>
        <dbReference type="ChEBI" id="CHEBI:15378"/>
        <dbReference type="ChEBI" id="CHEBI:17336"/>
        <dbReference type="ChEBI" id="CHEBI:17898"/>
        <dbReference type="ChEBI" id="CHEBI:57783"/>
        <dbReference type="ChEBI" id="CHEBI:58349"/>
        <dbReference type="EC" id="1.1.1.300"/>
    </reaction>
</comment>
<dbReference type="GO" id="GO:0016020">
    <property type="term" value="C:membrane"/>
    <property type="evidence" value="ECO:0007669"/>
    <property type="project" value="UniProtKB-SubCell"/>
</dbReference>
<dbReference type="SUPFAM" id="SSF51735">
    <property type="entry name" value="NAD(P)-binding Rossmann-fold domains"/>
    <property type="match status" value="1"/>
</dbReference>
<keyword evidence="5" id="KW-0521">NADP</keyword>
<protein>
    <recommendedName>
        <fullName evidence="12">Short-chain dehydrogenase/reductase 3</fullName>
        <ecNumber evidence="3">1.1.1.300</ecNumber>
    </recommendedName>
    <alternativeName>
        <fullName evidence="13">Retinal short-chain dehydrogenase/reductase 1</fullName>
    </alternativeName>
</protein>
<reference evidence="15" key="2">
    <citation type="submission" date="2025-08" db="UniProtKB">
        <authorList>
            <consortium name="Ensembl"/>
        </authorList>
    </citation>
    <scope>IDENTIFICATION</scope>
</reference>
<dbReference type="PRINTS" id="PR00081">
    <property type="entry name" value="GDHRDH"/>
</dbReference>
<dbReference type="eggNOG" id="KOG1201">
    <property type="taxonomic scope" value="Eukaryota"/>
</dbReference>
<dbReference type="InterPro" id="IPR036291">
    <property type="entry name" value="NAD(P)-bd_dom_sf"/>
</dbReference>
<dbReference type="PANTHER" id="PTHR24322">
    <property type="entry name" value="PKSB"/>
    <property type="match status" value="1"/>
</dbReference>
<dbReference type="InterPro" id="IPR002347">
    <property type="entry name" value="SDR_fam"/>
</dbReference>
<accession>G1KRT0</accession>
<dbReference type="Gene3D" id="3.40.50.720">
    <property type="entry name" value="NAD(P)-binding Rossmann-like Domain"/>
    <property type="match status" value="1"/>
</dbReference>
<dbReference type="GO" id="GO:0005811">
    <property type="term" value="C:lipid droplet"/>
    <property type="evidence" value="ECO:0000318"/>
    <property type="project" value="GO_Central"/>
</dbReference>
<evidence type="ECO:0000256" key="9">
    <source>
        <dbReference type="ARBA" id="ARBA00023136"/>
    </source>
</evidence>
<keyword evidence="6" id="KW-1133">Transmembrane helix</keyword>
<evidence type="ECO:0000256" key="10">
    <source>
        <dbReference type="ARBA" id="ARBA00050568"/>
    </source>
</evidence>
<dbReference type="STRING" id="28377.ENSACAP00000015622"/>
<dbReference type="HOGENOM" id="CLU_010194_2_5_1"/>
<reference evidence="15" key="3">
    <citation type="submission" date="2025-09" db="UniProtKB">
        <authorList>
            <consortium name="Ensembl"/>
        </authorList>
    </citation>
    <scope>IDENTIFICATION</scope>
</reference>
<evidence type="ECO:0000256" key="1">
    <source>
        <dbReference type="ARBA" id="ARBA00004141"/>
    </source>
</evidence>
<dbReference type="GO" id="GO:0052650">
    <property type="term" value="F:all-trans-retinol dehydrogenase (NADP+) activity"/>
    <property type="evidence" value="ECO:0007669"/>
    <property type="project" value="UniProtKB-EC"/>
</dbReference>
<dbReference type="CDD" id="cd05339">
    <property type="entry name" value="17beta-HSDXI-like_SDR_c"/>
    <property type="match status" value="1"/>
</dbReference>
<dbReference type="InParanoid" id="G1KRT0"/>
<evidence type="ECO:0000256" key="14">
    <source>
        <dbReference type="RuleBase" id="RU000363"/>
    </source>
</evidence>
<comment type="similarity">
    <text evidence="2 14">Belongs to the short-chain dehydrogenases/reductases (SDR) family.</text>
</comment>
<evidence type="ECO:0000256" key="4">
    <source>
        <dbReference type="ARBA" id="ARBA00022692"/>
    </source>
</evidence>
<dbReference type="GeneID" id="100565110"/>
<reference evidence="15 16" key="1">
    <citation type="submission" date="2009-12" db="EMBL/GenBank/DDBJ databases">
        <title>The Genome Sequence of Anolis carolinensis (Green Anole Lizard).</title>
        <authorList>
            <consortium name="The Genome Sequencing Platform"/>
            <person name="Di Palma F."/>
            <person name="Alfoldi J."/>
            <person name="Heiman D."/>
            <person name="Young S."/>
            <person name="Grabherr M."/>
            <person name="Johnson J."/>
            <person name="Lander E.S."/>
            <person name="Lindblad-Toh K."/>
        </authorList>
    </citation>
    <scope>NUCLEOTIDE SEQUENCE [LARGE SCALE GENOMIC DNA]</scope>
    <source>
        <strain evidence="15 16">JBL SC #1</strain>
    </source>
</reference>
<comment type="subcellular location">
    <subcellularLocation>
        <location evidence="1">Membrane</location>
        <topology evidence="1">Multi-pass membrane protein</topology>
    </subcellularLocation>
</comment>
<evidence type="ECO:0000313" key="15">
    <source>
        <dbReference type="Ensembl" id="ENSACAP00000015622.3"/>
    </source>
</evidence>
<evidence type="ECO:0000256" key="12">
    <source>
        <dbReference type="ARBA" id="ARBA00068717"/>
    </source>
</evidence>
<proteinExistence type="inferred from homology"/>
<evidence type="ECO:0000256" key="11">
    <source>
        <dbReference type="ARBA" id="ARBA00059620"/>
    </source>
</evidence>
<keyword evidence="4" id="KW-0812">Transmembrane</keyword>
<evidence type="ECO:0000256" key="3">
    <source>
        <dbReference type="ARBA" id="ARBA00012852"/>
    </source>
</evidence>
<dbReference type="EC" id="1.1.1.300" evidence="3"/>
<dbReference type="FunFam" id="3.40.50.720:FF:000131">
    <property type="entry name" value="Short-chain dehydrogenase/reductase 3"/>
    <property type="match status" value="1"/>
</dbReference>
<dbReference type="Pfam" id="PF00106">
    <property type="entry name" value="adh_short"/>
    <property type="match status" value="1"/>
</dbReference>
<name>G1KRT0_ANOCA</name>
<gene>
    <name evidence="15" type="primary">LOC100565110</name>
</gene>
<dbReference type="KEGG" id="acs:100565110"/>
<keyword evidence="7" id="KW-0560">Oxidoreductase</keyword>
<evidence type="ECO:0000256" key="8">
    <source>
        <dbReference type="ARBA" id="ARBA00023098"/>
    </source>
</evidence>
<comment type="function">
    <text evidence="11">Catalyzes the reduction of all-trans-retinal to all-trans-retinol in the presence of NADPH.</text>
</comment>
<organism evidence="15 16">
    <name type="scientific">Anolis carolinensis</name>
    <name type="common">Green anole</name>
    <name type="synonym">American chameleon</name>
    <dbReference type="NCBI Taxonomy" id="28377"/>
    <lineage>
        <taxon>Eukaryota</taxon>
        <taxon>Metazoa</taxon>
        <taxon>Chordata</taxon>
        <taxon>Craniata</taxon>
        <taxon>Vertebrata</taxon>
        <taxon>Euteleostomi</taxon>
        <taxon>Lepidosauria</taxon>
        <taxon>Squamata</taxon>
        <taxon>Bifurcata</taxon>
        <taxon>Unidentata</taxon>
        <taxon>Episquamata</taxon>
        <taxon>Toxicofera</taxon>
        <taxon>Iguania</taxon>
        <taxon>Dactyloidae</taxon>
        <taxon>Anolis</taxon>
    </lineage>
</organism>
<dbReference type="Proteomes" id="UP000001646">
    <property type="component" value="Chromosome 4"/>
</dbReference>